<sequence length="538" mass="60212">MTGLERPELQSQISALVARGLSSLKTLHAALGDSPAQSSAASSHLARLKLWAGNLGAHRPSRSRSLEYRLRDASSIRNHIISLLTDLCESVDEGLSMAKGDAVASDEELHDATDAELKAYFQDDGDENDSDVGQILNDIRHTIDCLLRLSITIRNPAPHDRFRSRAASDVVELFEQWDIKHVREKFPTIDVKIAERLGRATARRRQYFKYREEHCARLAEGLDADHEHTDGEQEEGSEQDRRSEREKATTVASSIPIHLKDSFSEFAELADDNKSEVSGTSFAPSGGDATHLRVPRVPKEHTDGPFKCPFCCMIISVNTRREWKKHVFRDLQPYVCLSSTCPTPEQQYSRRNDWMNHMRQEHWRFWSCPYGCQQTYSTAQEFQQHVEKSHRSQAAARNLDALQVLSGHPDPKRARGKCPLCLDFHIRSDRQYSSHVADHLESLALFALPHTDEDNSGHDSESSEVDGIPNVADHLESPALPHTDTNEGSSGHDSEGSDVDGTPNVVQENASDVQKDVKDLQDANGEQTGPVISNDIYN</sequence>
<dbReference type="InterPro" id="IPR058925">
    <property type="entry name" value="zf-C2H2_AcuF"/>
</dbReference>
<proteinExistence type="predicted"/>
<dbReference type="Proteomes" id="UP001628179">
    <property type="component" value="Unassembled WGS sequence"/>
</dbReference>
<dbReference type="RefSeq" id="XP_070917240.1">
    <property type="nucleotide sequence ID" value="XM_071061139.1"/>
</dbReference>
<gene>
    <name evidence="3" type="ORF">MFIFM68171_05719</name>
</gene>
<dbReference type="PANTHER" id="PTHR35391:SF7">
    <property type="entry name" value="C2H2-TYPE DOMAIN-CONTAINING PROTEIN"/>
    <property type="match status" value="1"/>
</dbReference>
<dbReference type="PROSITE" id="PS00028">
    <property type="entry name" value="ZINC_FINGER_C2H2_1"/>
    <property type="match status" value="1"/>
</dbReference>
<evidence type="ECO:0000259" key="2">
    <source>
        <dbReference type="PROSITE" id="PS00028"/>
    </source>
</evidence>
<feature type="compositionally biased region" description="Basic and acidic residues" evidence="1">
    <location>
        <begin position="451"/>
        <end position="461"/>
    </location>
</feature>
<dbReference type="SMART" id="SM00355">
    <property type="entry name" value="ZnF_C2H2"/>
    <property type="match status" value="3"/>
</dbReference>
<name>A0ABQ0GCU3_9PEZI</name>
<comment type="caution">
    <text evidence="3">The sequence shown here is derived from an EMBL/GenBank/DDBJ whole genome shotgun (WGS) entry which is preliminary data.</text>
</comment>
<reference evidence="3 4" key="1">
    <citation type="submission" date="2024-09" db="EMBL/GenBank/DDBJ databases">
        <title>Itraconazole resistance in Madurella fahalii resulting from another homologue of gene encoding cytochrome P450 14-alpha sterol demethylase (CYP51).</title>
        <authorList>
            <person name="Yoshioka I."/>
            <person name="Fahal A.H."/>
            <person name="Kaneko S."/>
            <person name="Yaguchi T."/>
        </authorList>
    </citation>
    <scope>NUCLEOTIDE SEQUENCE [LARGE SCALE GENOMIC DNA]</scope>
    <source>
        <strain evidence="3 4">IFM 68171</strain>
    </source>
</reference>
<feature type="domain" description="C2H2-type" evidence="2">
    <location>
        <begin position="368"/>
        <end position="390"/>
    </location>
</feature>
<feature type="region of interest" description="Disordered" evidence="1">
    <location>
        <begin position="221"/>
        <end position="251"/>
    </location>
</feature>
<keyword evidence="4" id="KW-1185">Reference proteome</keyword>
<protein>
    <submittedName>
        <fullName evidence="3">C2H2-type domain-containing protein</fullName>
    </submittedName>
</protein>
<evidence type="ECO:0000256" key="1">
    <source>
        <dbReference type="SAM" id="MobiDB-lite"/>
    </source>
</evidence>
<evidence type="ECO:0000313" key="3">
    <source>
        <dbReference type="EMBL" id="GAB1315509.1"/>
    </source>
</evidence>
<dbReference type="PANTHER" id="PTHR35391">
    <property type="entry name" value="C2H2-TYPE DOMAIN-CONTAINING PROTEIN-RELATED"/>
    <property type="match status" value="1"/>
</dbReference>
<evidence type="ECO:0000313" key="4">
    <source>
        <dbReference type="Proteomes" id="UP001628179"/>
    </source>
</evidence>
<accession>A0ABQ0GCU3</accession>
<dbReference type="EMBL" id="BAAFSV010000003">
    <property type="protein sequence ID" value="GAB1315509.1"/>
    <property type="molecule type" value="Genomic_DNA"/>
</dbReference>
<dbReference type="GeneID" id="98176462"/>
<feature type="compositionally biased region" description="Basic and acidic residues" evidence="1">
    <location>
        <begin position="238"/>
        <end position="248"/>
    </location>
</feature>
<organism evidence="3 4">
    <name type="scientific">Madurella fahalii</name>
    <dbReference type="NCBI Taxonomy" id="1157608"/>
    <lineage>
        <taxon>Eukaryota</taxon>
        <taxon>Fungi</taxon>
        <taxon>Dikarya</taxon>
        <taxon>Ascomycota</taxon>
        <taxon>Pezizomycotina</taxon>
        <taxon>Sordariomycetes</taxon>
        <taxon>Sordariomycetidae</taxon>
        <taxon>Sordariales</taxon>
        <taxon>Sordariales incertae sedis</taxon>
        <taxon>Madurella</taxon>
    </lineage>
</organism>
<dbReference type="Pfam" id="PF26082">
    <property type="entry name" value="zf-C2H2_AcuF"/>
    <property type="match status" value="1"/>
</dbReference>
<feature type="compositionally biased region" description="Polar residues" evidence="1">
    <location>
        <begin position="524"/>
        <end position="538"/>
    </location>
</feature>
<feature type="region of interest" description="Disordered" evidence="1">
    <location>
        <begin position="451"/>
        <end position="538"/>
    </location>
</feature>
<dbReference type="InterPro" id="IPR013087">
    <property type="entry name" value="Znf_C2H2_type"/>
</dbReference>